<dbReference type="KEGG" id="mur:EQY75_06670"/>
<evidence type="ECO:0000256" key="1">
    <source>
        <dbReference type="ARBA" id="ARBA00023015"/>
    </source>
</evidence>
<keyword evidence="2" id="KW-0238">DNA-binding</keyword>
<dbReference type="PRINTS" id="PR00032">
    <property type="entry name" value="HTHARAC"/>
</dbReference>
<evidence type="ECO:0000256" key="3">
    <source>
        <dbReference type="ARBA" id="ARBA00023163"/>
    </source>
</evidence>
<dbReference type="PROSITE" id="PS00041">
    <property type="entry name" value="HTH_ARAC_FAMILY_1"/>
    <property type="match status" value="1"/>
</dbReference>
<feature type="transmembrane region" description="Helical" evidence="4">
    <location>
        <begin position="142"/>
        <end position="160"/>
    </location>
</feature>
<feature type="transmembrane region" description="Helical" evidence="4">
    <location>
        <begin position="6"/>
        <end position="28"/>
    </location>
</feature>
<evidence type="ECO:0000256" key="4">
    <source>
        <dbReference type="SAM" id="Phobius"/>
    </source>
</evidence>
<feature type="transmembrane region" description="Helical" evidence="4">
    <location>
        <begin position="102"/>
        <end position="122"/>
    </location>
</feature>
<keyword evidence="4" id="KW-0472">Membrane</keyword>
<dbReference type="InterPro" id="IPR018060">
    <property type="entry name" value="HTH_AraC"/>
</dbReference>
<keyword evidence="4" id="KW-0812">Transmembrane</keyword>
<organism evidence="6 7">
    <name type="scientific">Muriicola soli</name>
    <dbReference type="NCBI Taxonomy" id="2507538"/>
    <lineage>
        <taxon>Bacteria</taxon>
        <taxon>Pseudomonadati</taxon>
        <taxon>Bacteroidota</taxon>
        <taxon>Flavobacteriia</taxon>
        <taxon>Flavobacteriales</taxon>
        <taxon>Flavobacteriaceae</taxon>
        <taxon>Muriicola</taxon>
    </lineage>
</organism>
<sequence>MNWIAIINFLLIAGAIQGFIFFGVTFLLKKKIGPAILFLILTVLFISLNNLQAWLIDSGYSTGLFYLKHMLVPWYLLILPCFYSFLLYYLKVDEKLKSFINLALWILLAELVIRTILIAYVYYLEPSKDVSVIEGYTAMEEVINAIFSLIIFSKAIILVFKKTSLYSEILSFDDIKWIKAFLILGSAVFLLWIIAMVVFNSTGNETAYYPLRLATSFILYWIGYQGLFRYTIIQDRILLRKSFPQQLLTKELTKRGNDQKSDFVNEKHNKSFSELEELILTHQKYLDPLLSLEKLAAELAISPGHLSKLINVYSGQHFSDYINGYRIEQSKKLLSDSTFQPYTIVAIGLECGFNSKSTFYTAFKKFTGQTPSDFRAQYD</sequence>
<dbReference type="SMART" id="SM00342">
    <property type="entry name" value="HTH_ARAC"/>
    <property type="match status" value="1"/>
</dbReference>
<feature type="transmembrane region" description="Helical" evidence="4">
    <location>
        <begin position="180"/>
        <end position="199"/>
    </location>
</feature>
<dbReference type="EMBL" id="CP035544">
    <property type="protein sequence ID" value="QBA64235.1"/>
    <property type="molecule type" value="Genomic_DNA"/>
</dbReference>
<keyword evidence="7" id="KW-1185">Reference proteome</keyword>
<keyword evidence="1" id="KW-0805">Transcription regulation</keyword>
<feature type="transmembrane region" description="Helical" evidence="4">
    <location>
        <begin position="71"/>
        <end position="90"/>
    </location>
</feature>
<dbReference type="Gene3D" id="1.10.10.60">
    <property type="entry name" value="Homeodomain-like"/>
    <property type="match status" value="2"/>
</dbReference>
<accession>A0A411E928</accession>
<dbReference type="GO" id="GO:0003700">
    <property type="term" value="F:DNA-binding transcription factor activity"/>
    <property type="evidence" value="ECO:0007669"/>
    <property type="project" value="InterPro"/>
</dbReference>
<protein>
    <submittedName>
        <fullName evidence="6">AraC family transcriptional regulator</fullName>
    </submittedName>
</protein>
<evidence type="ECO:0000313" key="6">
    <source>
        <dbReference type="EMBL" id="QBA64235.1"/>
    </source>
</evidence>
<dbReference type="InterPro" id="IPR020449">
    <property type="entry name" value="Tscrpt_reg_AraC-type_HTH"/>
</dbReference>
<feature type="domain" description="HTH araC/xylS-type" evidence="5">
    <location>
        <begin position="273"/>
        <end position="377"/>
    </location>
</feature>
<dbReference type="GO" id="GO:0043565">
    <property type="term" value="F:sequence-specific DNA binding"/>
    <property type="evidence" value="ECO:0007669"/>
    <property type="project" value="InterPro"/>
</dbReference>
<feature type="transmembrane region" description="Helical" evidence="4">
    <location>
        <begin position="35"/>
        <end position="56"/>
    </location>
</feature>
<feature type="transmembrane region" description="Helical" evidence="4">
    <location>
        <begin position="211"/>
        <end position="232"/>
    </location>
</feature>
<dbReference type="InterPro" id="IPR018062">
    <property type="entry name" value="HTH_AraC-typ_CS"/>
</dbReference>
<dbReference type="PANTHER" id="PTHR43280:SF29">
    <property type="entry name" value="ARAC-FAMILY TRANSCRIPTIONAL REGULATOR"/>
    <property type="match status" value="1"/>
</dbReference>
<keyword evidence="3" id="KW-0804">Transcription</keyword>
<dbReference type="Proteomes" id="UP000290889">
    <property type="component" value="Chromosome"/>
</dbReference>
<reference evidence="6 7" key="1">
    <citation type="submission" date="2019-01" db="EMBL/GenBank/DDBJ databases">
        <title>Muriicola soli sp. nov., isolated from soil.</title>
        <authorList>
            <person name="Kang H.J."/>
            <person name="Kim S.B."/>
        </authorList>
    </citation>
    <scope>NUCLEOTIDE SEQUENCE [LARGE SCALE GENOMIC DNA]</scope>
    <source>
        <strain evidence="6 7">MMS17-SY002</strain>
    </source>
</reference>
<evidence type="ECO:0000259" key="5">
    <source>
        <dbReference type="PROSITE" id="PS01124"/>
    </source>
</evidence>
<proteinExistence type="predicted"/>
<name>A0A411E928_9FLAO</name>
<dbReference type="PANTHER" id="PTHR43280">
    <property type="entry name" value="ARAC-FAMILY TRANSCRIPTIONAL REGULATOR"/>
    <property type="match status" value="1"/>
</dbReference>
<keyword evidence="4" id="KW-1133">Transmembrane helix</keyword>
<dbReference type="SUPFAM" id="SSF46689">
    <property type="entry name" value="Homeodomain-like"/>
    <property type="match status" value="1"/>
</dbReference>
<evidence type="ECO:0000313" key="7">
    <source>
        <dbReference type="Proteomes" id="UP000290889"/>
    </source>
</evidence>
<dbReference type="AlphaFoldDB" id="A0A411E928"/>
<dbReference type="Pfam" id="PF12833">
    <property type="entry name" value="HTH_18"/>
    <property type="match status" value="1"/>
</dbReference>
<dbReference type="OrthoDB" id="9779074at2"/>
<dbReference type="RefSeq" id="WP_129604092.1">
    <property type="nucleotide sequence ID" value="NZ_CP035544.1"/>
</dbReference>
<gene>
    <name evidence="6" type="ORF">EQY75_06670</name>
</gene>
<dbReference type="PROSITE" id="PS01124">
    <property type="entry name" value="HTH_ARAC_FAMILY_2"/>
    <property type="match status" value="1"/>
</dbReference>
<dbReference type="InterPro" id="IPR009057">
    <property type="entry name" value="Homeodomain-like_sf"/>
</dbReference>
<evidence type="ECO:0000256" key="2">
    <source>
        <dbReference type="ARBA" id="ARBA00023125"/>
    </source>
</evidence>